<dbReference type="Pfam" id="PF12019">
    <property type="entry name" value="GspH"/>
    <property type="match status" value="1"/>
</dbReference>
<evidence type="ECO:0000313" key="12">
    <source>
        <dbReference type="EMBL" id="PIM54668.1"/>
    </source>
</evidence>
<evidence type="ECO:0000256" key="1">
    <source>
        <dbReference type="ARBA" id="ARBA00004377"/>
    </source>
</evidence>
<dbReference type="SUPFAM" id="SSF54523">
    <property type="entry name" value="Pili subunits"/>
    <property type="match status" value="1"/>
</dbReference>
<dbReference type="GO" id="GO:0015628">
    <property type="term" value="P:protein secretion by the type II secretion system"/>
    <property type="evidence" value="ECO:0007669"/>
    <property type="project" value="InterPro"/>
</dbReference>
<dbReference type="InterPro" id="IPR045584">
    <property type="entry name" value="Pilin-like"/>
</dbReference>
<accession>A0A2G9CDZ9</accession>
<dbReference type="RefSeq" id="WP_099860050.1">
    <property type="nucleotide sequence ID" value="NZ_PEOG01000008.1"/>
</dbReference>
<gene>
    <name evidence="12" type="primary">gspH</name>
    <name evidence="12" type="ORF">CS062_03350</name>
</gene>
<keyword evidence="3" id="KW-1003">Cell membrane</keyword>
<keyword evidence="7" id="KW-1133">Transmembrane helix</keyword>
<dbReference type="AlphaFoldDB" id="A0A2G9CDZ9"/>
<evidence type="ECO:0000256" key="3">
    <source>
        <dbReference type="ARBA" id="ARBA00022475"/>
    </source>
</evidence>
<comment type="subcellular location">
    <subcellularLocation>
        <location evidence="1">Cell inner membrane</location>
        <topology evidence="1">Single-pass membrane protein</topology>
    </subcellularLocation>
</comment>
<dbReference type="NCBIfam" id="TIGR02532">
    <property type="entry name" value="IV_pilin_GFxxxE"/>
    <property type="match status" value="1"/>
</dbReference>
<evidence type="ECO:0000256" key="9">
    <source>
        <dbReference type="ARBA" id="ARBA00025772"/>
    </source>
</evidence>
<evidence type="ECO:0000256" key="5">
    <source>
        <dbReference type="ARBA" id="ARBA00022519"/>
    </source>
</evidence>
<sequence>MLRARRRAPRGFSLIELMIVLAIIGLTTALAAPAMRSWAASAQVRTAGSSLATSLRNAQAQAIKSYQPVVFYRTADSTCSLNAEASATGRYWVVQLIQNPLITQPAPTQPLQCGSVTDSTSNITITGPTAVCFGPNGRPLMLNAPVAGTSCNVNPDGNSIYWIDSSVTAPNQKKLSVWVTLGGTVRLCDRERLLSDSEPDGCAAVNKAATQ</sequence>
<comment type="similarity">
    <text evidence="9">Belongs to the GSP H family.</text>
</comment>
<dbReference type="GO" id="GO:0005886">
    <property type="term" value="C:plasma membrane"/>
    <property type="evidence" value="ECO:0007669"/>
    <property type="project" value="UniProtKB-SubCell"/>
</dbReference>
<keyword evidence="6" id="KW-0812">Transmembrane</keyword>
<dbReference type="Proteomes" id="UP000231501">
    <property type="component" value="Unassembled WGS sequence"/>
</dbReference>
<keyword evidence="13" id="KW-1185">Reference proteome</keyword>
<evidence type="ECO:0000256" key="7">
    <source>
        <dbReference type="ARBA" id="ARBA00022989"/>
    </source>
</evidence>
<reference evidence="12 13" key="1">
    <citation type="submission" date="2017-11" db="EMBL/GenBank/DDBJ databases">
        <title>Draft genome sequence of Mitsuaria sp. HWN-4.</title>
        <authorList>
            <person name="Gundlapally S.R."/>
        </authorList>
    </citation>
    <scope>NUCLEOTIDE SEQUENCE [LARGE SCALE GENOMIC DNA]</scope>
    <source>
        <strain evidence="12 13">HWN-4</strain>
    </source>
</reference>
<dbReference type="EMBL" id="PEOG01000008">
    <property type="protein sequence ID" value="PIM54668.1"/>
    <property type="molecule type" value="Genomic_DNA"/>
</dbReference>
<evidence type="ECO:0000256" key="10">
    <source>
        <dbReference type="ARBA" id="ARBA00030775"/>
    </source>
</evidence>
<keyword evidence="4" id="KW-0488">Methylation</keyword>
<dbReference type="PROSITE" id="PS00409">
    <property type="entry name" value="PROKAR_NTER_METHYL"/>
    <property type="match status" value="1"/>
</dbReference>
<feature type="domain" description="General secretion pathway GspH" evidence="11">
    <location>
        <begin position="49"/>
        <end position="143"/>
    </location>
</feature>
<evidence type="ECO:0000256" key="6">
    <source>
        <dbReference type="ARBA" id="ARBA00022692"/>
    </source>
</evidence>
<name>A0A2G9CDZ9_9BURK</name>
<proteinExistence type="inferred from homology"/>
<evidence type="ECO:0000256" key="8">
    <source>
        <dbReference type="ARBA" id="ARBA00023136"/>
    </source>
</evidence>
<dbReference type="Gene3D" id="3.30.700.10">
    <property type="entry name" value="Glycoprotein, Type 4 Pilin"/>
    <property type="match status" value="1"/>
</dbReference>
<evidence type="ECO:0000256" key="4">
    <source>
        <dbReference type="ARBA" id="ARBA00022481"/>
    </source>
</evidence>
<dbReference type="InterPro" id="IPR012902">
    <property type="entry name" value="N_methyl_site"/>
</dbReference>
<organism evidence="12 13">
    <name type="scientific">Roseateles chitinivorans</name>
    <dbReference type="NCBI Taxonomy" id="2917965"/>
    <lineage>
        <taxon>Bacteria</taxon>
        <taxon>Pseudomonadati</taxon>
        <taxon>Pseudomonadota</taxon>
        <taxon>Betaproteobacteria</taxon>
        <taxon>Burkholderiales</taxon>
        <taxon>Sphaerotilaceae</taxon>
        <taxon>Roseateles</taxon>
    </lineage>
</organism>
<dbReference type="InterPro" id="IPR022346">
    <property type="entry name" value="T2SS_GspH"/>
</dbReference>
<protein>
    <recommendedName>
        <fullName evidence="2">Type II secretion system protein H</fullName>
    </recommendedName>
    <alternativeName>
        <fullName evidence="10">General secretion pathway protein H</fullName>
    </alternativeName>
</protein>
<dbReference type="GO" id="GO:0015627">
    <property type="term" value="C:type II protein secretion system complex"/>
    <property type="evidence" value="ECO:0007669"/>
    <property type="project" value="InterPro"/>
</dbReference>
<keyword evidence="5" id="KW-0997">Cell inner membrane</keyword>
<evidence type="ECO:0000313" key="13">
    <source>
        <dbReference type="Proteomes" id="UP000231501"/>
    </source>
</evidence>
<evidence type="ECO:0000256" key="2">
    <source>
        <dbReference type="ARBA" id="ARBA00021549"/>
    </source>
</evidence>
<comment type="caution">
    <text evidence="12">The sequence shown here is derived from an EMBL/GenBank/DDBJ whole genome shotgun (WGS) entry which is preliminary data.</text>
</comment>
<evidence type="ECO:0000259" key="11">
    <source>
        <dbReference type="Pfam" id="PF12019"/>
    </source>
</evidence>
<dbReference type="Pfam" id="PF07963">
    <property type="entry name" value="N_methyl"/>
    <property type="match status" value="1"/>
</dbReference>
<keyword evidence="8" id="KW-0472">Membrane</keyword>